<organism evidence="2 3">
    <name type="scientific">Rhizobium leguminosarum</name>
    <dbReference type="NCBI Taxonomy" id="384"/>
    <lineage>
        <taxon>Bacteria</taxon>
        <taxon>Pseudomonadati</taxon>
        <taxon>Pseudomonadota</taxon>
        <taxon>Alphaproteobacteria</taxon>
        <taxon>Hyphomicrobiales</taxon>
        <taxon>Rhizobiaceae</taxon>
        <taxon>Rhizobium/Agrobacterium group</taxon>
        <taxon>Rhizobium</taxon>
    </lineage>
</organism>
<dbReference type="RefSeq" id="WP_164051169.1">
    <property type="nucleotide sequence ID" value="NZ_WUFV01000083.1"/>
</dbReference>
<name>A0A7K3VU83_RHILE</name>
<gene>
    <name evidence="2" type="ORF">GR257_39235</name>
</gene>
<protein>
    <submittedName>
        <fullName evidence="2">Uncharacterized protein</fullName>
    </submittedName>
</protein>
<accession>A0A7K3VU83</accession>
<feature type="region of interest" description="Disordered" evidence="1">
    <location>
        <begin position="14"/>
        <end position="39"/>
    </location>
</feature>
<evidence type="ECO:0000313" key="2">
    <source>
        <dbReference type="EMBL" id="NEK20753.1"/>
    </source>
</evidence>
<reference evidence="2 3" key="1">
    <citation type="submission" date="2019-12" db="EMBL/GenBank/DDBJ databases">
        <title>Rhizobium genotypes associated with high levels of biological nitrogen fixation by grain legumes in a temperate-maritime cropping system.</title>
        <authorList>
            <person name="Maluk M."/>
            <person name="Francesc Ferrando Molina F."/>
            <person name="Lopez Del Egido L."/>
            <person name="Lafos M."/>
            <person name="Langarica-Fuentes A."/>
            <person name="Gebre Yohannes G."/>
            <person name="Young M.W."/>
            <person name="Martin P."/>
            <person name="Gantlett R."/>
            <person name="Kenicer G."/>
            <person name="Hawes C."/>
            <person name="Begg G.S."/>
            <person name="Quilliam R.S."/>
            <person name="Squire G.R."/>
            <person name="Poole P.S."/>
            <person name="Young P.W."/>
            <person name="Iannetta P.M."/>
            <person name="James E.K."/>
        </authorList>
    </citation>
    <scope>NUCLEOTIDE SEQUENCE [LARGE SCALE GENOMIC DNA]</scope>
    <source>
        <strain evidence="2 3">JHI54</strain>
    </source>
</reference>
<comment type="caution">
    <text evidence="2">The sequence shown here is derived from an EMBL/GenBank/DDBJ whole genome shotgun (WGS) entry which is preliminary data.</text>
</comment>
<dbReference type="EMBL" id="WUFV01000083">
    <property type="protein sequence ID" value="NEK20753.1"/>
    <property type="molecule type" value="Genomic_DNA"/>
</dbReference>
<evidence type="ECO:0000313" key="3">
    <source>
        <dbReference type="Proteomes" id="UP000471705"/>
    </source>
</evidence>
<dbReference type="AlphaFoldDB" id="A0A7K3VU83"/>
<dbReference type="Proteomes" id="UP000471705">
    <property type="component" value="Unassembled WGS sequence"/>
</dbReference>
<evidence type="ECO:0000256" key="1">
    <source>
        <dbReference type="SAM" id="MobiDB-lite"/>
    </source>
</evidence>
<sequence length="178" mass="18524">MDTSLNDARVRAIGAMDTAKTNDQKPNGEANPIRGNPAQGGQLTEQKLFGISLEILISAILGAARAVIEAKEPNGFEGSLVSEASKIAGNLAQGQQLTEQKLFGISPEILISAILGAARAVIKAKESNRFEGSLVGDASKIAGNVAQVQQLTEEKLFGISRETLMSAILGAARAVIKG</sequence>
<proteinExistence type="predicted"/>